<comment type="caution">
    <text evidence="1">The sequence shown here is derived from an EMBL/GenBank/DDBJ whole genome shotgun (WGS) entry which is preliminary data.</text>
</comment>
<proteinExistence type="predicted"/>
<dbReference type="EMBL" id="CACRXK020003142">
    <property type="protein sequence ID" value="CAB3997607.1"/>
    <property type="molecule type" value="Genomic_DNA"/>
</dbReference>
<reference evidence="1" key="1">
    <citation type="submission" date="2020-04" db="EMBL/GenBank/DDBJ databases">
        <authorList>
            <person name="Alioto T."/>
            <person name="Alioto T."/>
            <person name="Gomez Garrido J."/>
        </authorList>
    </citation>
    <scope>NUCLEOTIDE SEQUENCE</scope>
    <source>
        <strain evidence="1">A484AB</strain>
    </source>
</reference>
<gene>
    <name evidence="1" type="ORF">PACLA_8A024068</name>
</gene>
<sequence length="145" mass="17078">MAIGLHELQAKRNEKFYDGIHRDWATKFSRFYSYMQSKPTGLPSYMSRKEISLWLGIGWALKPGPGNTRFTENIQSYLTAKYNMGERIGRKADPERVASEMRSAKNEKSERRFKREEWLSKTQIAGFFFTTFCHAKKILKSEFFQ</sequence>
<evidence type="ECO:0000313" key="1">
    <source>
        <dbReference type="EMBL" id="CAB3997607.1"/>
    </source>
</evidence>
<dbReference type="Proteomes" id="UP001152795">
    <property type="component" value="Unassembled WGS sequence"/>
</dbReference>
<protein>
    <submittedName>
        <fullName evidence="1">Uncharacterized protein</fullName>
    </submittedName>
</protein>
<organism evidence="1 2">
    <name type="scientific">Paramuricea clavata</name>
    <name type="common">Red gorgonian</name>
    <name type="synonym">Violescent sea-whip</name>
    <dbReference type="NCBI Taxonomy" id="317549"/>
    <lineage>
        <taxon>Eukaryota</taxon>
        <taxon>Metazoa</taxon>
        <taxon>Cnidaria</taxon>
        <taxon>Anthozoa</taxon>
        <taxon>Octocorallia</taxon>
        <taxon>Malacalcyonacea</taxon>
        <taxon>Plexauridae</taxon>
        <taxon>Paramuricea</taxon>
    </lineage>
</organism>
<keyword evidence="2" id="KW-1185">Reference proteome</keyword>
<dbReference type="OrthoDB" id="5984134at2759"/>
<evidence type="ECO:0000313" key="2">
    <source>
        <dbReference type="Proteomes" id="UP001152795"/>
    </source>
</evidence>
<accession>A0A7D9I5D9</accession>
<dbReference type="AlphaFoldDB" id="A0A7D9I5D9"/>
<name>A0A7D9I5D9_PARCT</name>